<keyword evidence="11 28" id="KW-0752">Steroid biosynthesis</keyword>
<keyword evidence="6 28" id="KW-0153">Cholesterol metabolism</keyword>
<keyword evidence="10 28" id="KW-0256">Endoplasmic reticulum</keyword>
<comment type="subcellular location">
    <subcellularLocation>
        <location evidence="28">Endoplasmic reticulum membrane</location>
        <topology evidence="28">Multi-pass membrane protein</topology>
    </subcellularLocation>
    <subcellularLocation>
        <location evidence="1">Nucleus inner membrane</location>
        <topology evidence="1">Multi-pass membrane protein</topology>
    </subcellularLocation>
</comment>
<evidence type="ECO:0000256" key="25">
    <source>
        <dbReference type="ARBA" id="ARBA00048100"/>
    </source>
</evidence>
<feature type="transmembrane region" description="Helical" evidence="28">
    <location>
        <begin position="285"/>
        <end position="304"/>
    </location>
</feature>
<evidence type="ECO:0000256" key="1">
    <source>
        <dbReference type="ARBA" id="ARBA00004473"/>
    </source>
</evidence>
<evidence type="ECO:0000256" key="21">
    <source>
        <dbReference type="ARBA" id="ARBA00023242"/>
    </source>
</evidence>
<evidence type="ECO:0000256" key="10">
    <source>
        <dbReference type="ARBA" id="ARBA00022824"/>
    </source>
</evidence>
<dbReference type="GO" id="GO:0006695">
    <property type="term" value="P:cholesterol biosynthetic process"/>
    <property type="evidence" value="ECO:0007669"/>
    <property type="project" value="UniProtKB-UniRule"/>
</dbReference>
<evidence type="ECO:0000256" key="15">
    <source>
        <dbReference type="ARBA" id="ARBA00023098"/>
    </source>
</evidence>
<keyword evidence="15 28" id="KW-0443">Lipid metabolism</keyword>
<evidence type="ECO:0000256" key="3">
    <source>
        <dbReference type="ARBA" id="ARBA00005402"/>
    </source>
</evidence>
<gene>
    <name evidence="30 31" type="primary">TM7SF2</name>
</gene>
<evidence type="ECO:0000256" key="17">
    <source>
        <dbReference type="ARBA" id="ARBA00023136"/>
    </source>
</evidence>
<feature type="transmembrane region" description="Helical" evidence="28">
    <location>
        <begin position="12"/>
        <end position="35"/>
    </location>
</feature>
<evidence type="ECO:0000256" key="8">
    <source>
        <dbReference type="ARBA" id="ARBA00022692"/>
    </source>
</evidence>
<feature type="transmembrane region" description="Helical" evidence="28">
    <location>
        <begin position="361"/>
        <end position="384"/>
    </location>
</feature>
<evidence type="ECO:0000256" key="7">
    <source>
        <dbReference type="ARBA" id="ARBA00022553"/>
    </source>
</evidence>
<keyword evidence="19" id="KW-0675">Receptor</keyword>
<dbReference type="GO" id="GO:0005789">
    <property type="term" value="C:endoplasmic reticulum membrane"/>
    <property type="evidence" value="ECO:0007669"/>
    <property type="project" value="UniProtKB-SubCell"/>
</dbReference>
<proteinExistence type="inferred from homology"/>
<sequence>MGKEKAGVKELEFGGPLGTVALLALMPCTILYLVLLCGSEDGGVLSVPAPPGGLAQLWDVRAFGICVAWILFQALLYTLPIGYVAEGLPLKNGKKLKYKINAFQAFIITLATLGLAVYYGLDLSYIHDRLLQFAFSAILISLLLSTYLYARSLTKPESELSTAGNSGFFSYDFFMGHELNPRIGSFDFKYFCELRPGLIGWMVINLAMLHKEMQQGTGPSLPLILVNIFQFIYVADALWNEECILTTMDIVHDGFGFMLVCGDLAWVPFVYSLQANYLVSHPRSISYASAALICVVKGVGYVIFRGANSQKNAFRRNPNDHAVSHLKSIPTSSGKRLLVSGWWGLVRHPNYLGDLVMALSWSLPCGFSHVLPYFYVLYFLGLLVHREARDANQCGKKYGAAWEEYCNRVKYRIFPYIY</sequence>
<keyword evidence="16" id="KW-0238">DNA-binding</keyword>
<keyword evidence="21" id="KW-0539">Nucleus</keyword>
<evidence type="ECO:0000256" key="16">
    <source>
        <dbReference type="ARBA" id="ARBA00023125"/>
    </source>
</evidence>
<keyword evidence="14 28" id="KW-0756">Sterol biosynthesis</keyword>
<evidence type="ECO:0000256" key="24">
    <source>
        <dbReference type="ARBA" id="ARBA00032210"/>
    </source>
</evidence>
<dbReference type="Pfam" id="PF01222">
    <property type="entry name" value="ERG4_ERG24"/>
    <property type="match status" value="1"/>
</dbReference>
<evidence type="ECO:0000256" key="12">
    <source>
        <dbReference type="ARBA" id="ARBA00022989"/>
    </source>
</evidence>
<dbReference type="PROSITE" id="PS01018">
    <property type="entry name" value="STEROL_REDUCT_2"/>
    <property type="match status" value="1"/>
</dbReference>
<dbReference type="RefSeq" id="XP_032818496.1">
    <property type="nucleotide sequence ID" value="XM_032962605.1"/>
</dbReference>
<keyword evidence="9 28" id="KW-0152">Cholesterol biosynthesis</keyword>
<dbReference type="GO" id="GO:0003677">
    <property type="term" value="F:DNA binding"/>
    <property type="evidence" value="ECO:0007669"/>
    <property type="project" value="UniProtKB-KW"/>
</dbReference>
<comment type="similarity">
    <text evidence="3 28">Belongs to the ERG4/ERG24 family.</text>
</comment>
<evidence type="ECO:0000256" key="14">
    <source>
        <dbReference type="ARBA" id="ARBA00023011"/>
    </source>
</evidence>
<protein>
    <recommendedName>
        <fullName evidence="4">Delta(14)-sterol reductase</fullName>
        <ecNumber evidence="4">1.3.1.70</ecNumber>
    </recommendedName>
    <alternativeName>
        <fullName evidence="24">3-beta-hydroxysterol Delta (14)-reductase</fullName>
    </alternativeName>
    <alternativeName>
        <fullName evidence="22">C-14 sterol reductase</fullName>
    </alternativeName>
    <alternativeName>
        <fullName evidence="23">Sterol C14-reductase</fullName>
    </alternativeName>
</protein>
<keyword evidence="29" id="KW-1185">Reference proteome</keyword>
<evidence type="ECO:0000256" key="22">
    <source>
        <dbReference type="ARBA" id="ARBA00030165"/>
    </source>
</evidence>
<feature type="transmembrane region" description="Helical" evidence="28">
    <location>
        <begin position="255"/>
        <end position="273"/>
    </location>
</feature>
<dbReference type="KEGG" id="pmrn:116947160"/>
<evidence type="ECO:0000256" key="4">
    <source>
        <dbReference type="ARBA" id="ARBA00012413"/>
    </source>
</evidence>
<dbReference type="Gene3D" id="1.20.120.1630">
    <property type="match status" value="1"/>
</dbReference>
<comment type="pathway">
    <text evidence="2 28">Steroid biosynthesis; cholesterol biosynthesis.</text>
</comment>
<evidence type="ECO:0000256" key="2">
    <source>
        <dbReference type="ARBA" id="ARBA00004770"/>
    </source>
</evidence>
<evidence type="ECO:0000256" key="27">
    <source>
        <dbReference type="ARBA" id="ARBA00049367"/>
    </source>
</evidence>
<keyword evidence="18 28" id="KW-1207">Sterol metabolism</keyword>
<keyword evidence="20 28" id="KW-0753">Steroid metabolism</keyword>
<keyword evidence="5 28" id="KW-0444">Lipid biosynthesis</keyword>
<evidence type="ECO:0000256" key="23">
    <source>
        <dbReference type="ARBA" id="ARBA00031227"/>
    </source>
</evidence>
<dbReference type="RefSeq" id="XP_032818495.1">
    <property type="nucleotide sequence ID" value="XM_032962604.1"/>
</dbReference>
<feature type="transmembrane region" description="Helical" evidence="28">
    <location>
        <begin position="100"/>
        <end position="121"/>
    </location>
</feature>
<name>A0AAJ7X256_PETMA</name>
<comment type="catalytic activity">
    <reaction evidence="26">
        <text>5alpha-cholest-8,14-dien-3beta-ol + NADPH + H(+) = 5alpha-cholest-8-en-3beta-ol + NADP(+)</text>
        <dbReference type="Rhea" id="RHEA:46456"/>
        <dbReference type="ChEBI" id="CHEBI:15378"/>
        <dbReference type="ChEBI" id="CHEBI:16608"/>
        <dbReference type="ChEBI" id="CHEBI:57783"/>
        <dbReference type="ChEBI" id="CHEBI:58349"/>
        <dbReference type="ChEBI" id="CHEBI:86131"/>
    </reaction>
</comment>
<feature type="transmembrane region" description="Helical" evidence="28">
    <location>
        <begin position="60"/>
        <end position="79"/>
    </location>
</feature>
<evidence type="ECO:0000256" key="19">
    <source>
        <dbReference type="ARBA" id="ARBA00023170"/>
    </source>
</evidence>
<dbReference type="Proteomes" id="UP001318040">
    <property type="component" value="Chromosome 29"/>
</dbReference>
<evidence type="ECO:0000256" key="28">
    <source>
        <dbReference type="RuleBase" id="RU369120"/>
    </source>
</evidence>
<evidence type="ECO:0000256" key="13">
    <source>
        <dbReference type="ARBA" id="ARBA00023002"/>
    </source>
</evidence>
<feature type="transmembrane region" description="Helical" evidence="28">
    <location>
        <begin position="133"/>
        <end position="150"/>
    </location>
</feature>
<dbReference type="FunFam" id="1.20.120.1630:FF:000001">
    <property type="entry name" value="delta(14)-sterol reductase isoform X1"/>
    <property type="match status" value="1"/>
</dbReference>
<evidence type="ECO:0000256" key="26">
    <source>
        <dbReference type="ARBA" id="ARBA00048712"/>
    </source>
</evidence>
<comment type="catalytic activity">
    <reaction evidence="27">
        <text>4,4-dimethyl-5alpha-cholesta-8,24-dien-3beta-ol + NADP(+) = 4,4-dimethyl-5alpha-cholesta-8,14,24-trien-3beta-ol + NADPH + H(+)</text>
        <dbReference type="Rhea" id="RHEA:18561"/>
        <dbReference type="ChEBI" id="CHEBI:15378"/>
        <dbReference type="ChEBI" id="CHEBI:17813"/>
        <dbReference type="ChEBI" id="CHEBI:18364"/>
        <dbReference type="ChEBI" id="CHEBI:57783"/>
        <dbReference type="ChEBI" id="CHEBI:58349"/>
        <dbReference type="EC" id="1.3.1.70"/>
    </reaction>
</comment>
<keyword evidence="7" id="KW-0597">Phosphoprotein</keyword>
<dbReference type="GO" id="GO:0050613">
    <property type="term" value="F:Delta14-sterol reductase activity"/>
    <property type="evidence" value="ECO:0007669"/>
    <property type="project" value="UniProtKB-EC"/>
</dbReference>
<accession>A0AAJ7X256</accession>
<dbReference type="EC" id="1.3.1.70" evidence="4"/>
<evidence type="ECO:0000256" key="9">
    <source>
        <dbReference type="ARBA" id="ARBA00022778"/>
    </source>
</evidence>
<evidence type="ECO:0000313" key="29">
    <source>
        <dbReference type="Proteomes" id="UP001318040"/>
    </source>
</evidence>
<keyword evidence="12 28" id="KW-1133">Transmembrane helix</keyword>
<evidence type="ECO:0000256" key="5">
    <source>
        <dbReference type="ARBA" id="ARBA00022516"/>
    </source>
</evidence>
<feature type="transmembrane region" description="Helical" evidence="28">
    <location>
        <begin position="218"/>
        <end position="235"/>
    </location>
</feature>
<keyword evidence="17 28" id="KW-0472">Membrane</keyword>
<evidence type="ECO:0000256" key="20">
    <source>
        <dbReference type="ARBA" id="ARBA00023221"/>
    </source>
</evidence>
<evidence type="ECO:0000313" key="30">
    <source>
        <dbReference type="RefSeq" id="XP_032818495.1"/>
    </source>
</evidence>
<evidence type="ECO:0000313" key="31">
    <source>
        <dbReference type="RefSeq" id="XP_032818496.1"/>
    </source>
</evidence>
<dbReference type="InterPro" id="IPR001171">
    <property type="entry name" value="ERG24_DHCR-like"/>
</dbReference>
<dbReference type="PANTHER" id="PTHR21257:SF55">
    <property type="entry name" value="DELTA(14)-STEROL REDUCTASE LBR"/>
    <property type="match status" value="1"/>
</dbReference>
<keyword evidence="13 28" id="KW-0560">Oxidoreductase</keyword>
<dbReference type="CTD" id="7108"/>
<dbReference type="PANTHER" id="PTHR21257">
    <property type="entry name" value="DELTA(14)-STEROL REDUCTASE"/>
    <property type="match status" value="1"/>
</dbReference>
<dbReference type="AlphaFoldDB" id="A0AAJ7X256"/>
<evidence type="ECO:0000256" key="11">
    <source>
        <dbReference type="ARBA" id="ARBA00022955"/>
    </source>
</evidence>
<reference evidence="30 31" key="1">
    <citation type="submission" date="2025-04" db="UniProtKB">
        <authorList>
            <consortium name="RefSeq"/>
        </authorList>
    </citation>
    <scope>IDENTIFICATION</scope>
    <source>
        <tissue evidence="30 31">Sperm</tissue>
    </source>
</reference>
<organism evidence="29 30">
    <name type="scientific">Petromyzon marinus</name>
    <name type="common">Sea lamprey</name>
    <dbReference type="NCBI Taxonomy" id="7757"/>
    <lineage>
        <taxon>Eukaryota</taxon>
        <taxon>Metazoa</taxon>
        <taxon>Chordata</taxon>
        <taxon>Craniata</taxon>
        <taxon>Vertebrata</taxon>
        <taxon>Cyclostomata</taxon>
        <taxon>Hyperoartia</taxon>
        <taxon>Petromyzontiformes</taxon>
        <taxon>Petromyzontidae</taxon>
        <taxon>Petromyzon</taxon>
    </lineage>
</organism>
<comment type="catalytic activity">
    <reaction evidence="25">
        <text>4,4-dimethyl-8,14-cholestadien-3beta-ol + NADPH + H(+) = 4,4-dimethyl-5alpha-cholest-8-en-3beta-ol + NADP(+)</text>
        <dbReference type="Rhea" id="RHEA:46812"/>
        <dbReference type="ChEBI" id="CHEBI:15378"/>
        <dbReference type="ChEBI" id="CHEBI:57783"/>
        <dbReference type="ChEBI" id="CHEBI:58349"/>
        <dbReference type="ChEBI" id="CHEBI:78904"/>
        <dbReference type="ChEBI" id="CHEBI:87044"/>
    </reaction>
</comment>
<keyword evidence="8 28" id="KW-0812">Transmembrane</keyword>
<dbReference type="InterPro" id="IPR018083">
    <property type="entry name" value="Sterol_reductase_CS"/>
</dbReference>
<evidence type="ECO:0000256" key="6">
    <source>
        <dbReference type="ARBA" id="ARBA00022548"/>
    </source>
</evidence>
<evidence type="ECO:0000256" key="18">
    <source>
        <dbReference type="ARBA" id="ARBA00023166"/>
    </source>
</evidence>
<dbReference type="GO" id="GO:0005637">
    <property type="term" value="C:nuclear inner membrane"/>
    <property type="evidence" value="ECO:0007669"/>
    <property type="project" value="UniProtKB-SubCell"/>
</dbReference>